<dbReference type="InterPro" id="IPR006683">
    <property type="entry name" value="Thioestr_dom"/>
</dbReference>
<feature type="domain" description="Thioesterase" evidence="3">
    <location>
        <begin position="50"/>
        <end position="128"/>
    </location>
</feature>
<proteinExistence type="inferred from homology"/>
<dbReference type="InterPro" id="IPR003736">
    <property type="entry name" value="PAAI_dom"/>
</dbReference>
<dbReference type="CDD" id="cd03443">
    <property type="entry name" value="PaaI_thioesterase"/>
    <property type="match status" value="1"/>
</dbReference>
<dbReference type="EMBL" id="FOVW01000011">
    <property type="protein sequence ID" value="SFO68435.1"/>
    <property type="molecule type" value="Genomic_DNA"/>
</dbReference>
<evidence type="ECO:0000313" key="5">
    <source>
        <dbReference type="Proteomes" id="UP000199564"/>
    </source>
</evidence>
<keyword evidence="5" id="KW-1185">Reference proteome</keyword>
<dbReference type="SUPFAM" id="SSF54637">
    <property type="entry name" value="Thioesterase/thiol ester dehydrase-isomerase"/>
    <property type="match status" value="1"/>
</dbReference>
<dbReference type="AlphaFoldDB" id="A0A1I5J6J4"/>
<dbReference type="PANTHER" id="PTHR43240">
    <property type="entry name" value="1,4-DIHYDROXY-2-NAPHTHOYL-COA THIOESTERASE 1"/>
    <property type="match status" value="1"/>
</dbReference>
<gene>
    <name evidence="4" type="ORF">SAMN04488519_111107</name>
</gene>
<dbReference type="PANTHER" id="PTHR43240:SF5">
    <property type="entry name" value="1,4-DIHYDROXY-2-NAPHTHOYL-COA THIOESTERASE 1"/>
    <property type="match status" value="1"/>
</dbReference>
<sequence length="140" mass="15202">MVFISKPSLDQLNNPRIHTMVDHIGIEFTAIGDDFLEASMPVDHRTKQPMGLLHGGANVVLAETLGSVAASLTIDLKKQSCVGLEINANHLKSVKEGKVIGRATPIHLGRTTQVWEIKIHNEAGALCCISRITMAILDKK</sequence>
<organism evidence="4 5">
    <name type="scientific">Algoriphagus ornithinivorans</name>
    <dbReference type="NCBI Taxonomy" id="226506"/>
    <lineage>
        <taxon>Bacteria</taxon>
        <taxon>Pseudomonadati</taxon>
        <taxon>Bacteroidota</taxon>
        <taxon>Cytophagia</taxon>
        <taxon>Cytophagales</taxon>
        <taxon>Cyclobacteriaceae</taxon>
        <taxon>Algoriphagus</taxon>
    </lineage>
</organism>
<protein>
    <submittedName>
        <fullName evidence="4">1,4-dihydroxy-2-naphthoyl-CoA hydrolase</fullName>
    </submittedName>
</protein>
<dbReference type="GO" id="GO:0061522">
    <property type="term" value="F:1,4-dihydroxy-2-naphthoyl-CoA thioesterase activity"/>
    <property type="evidence" value="ECO:0007669"/>
    <property type="project" value="TreeGrafter"/>
</dbReference>
<keyword evidence="2 4" id="KW-0378">Hydrolase</keyword>
<dbReference type="Proteomes" id="UP000199564">
    <property type="component" value="Unassembled WGS sequence"/>
</dbReference>
<evidence type="ECO:0000256" key="2">
    <source>
        <dbReference type="ARBA" id="ARBA00022801"/>
    </source>
</evidence>
<name>A0A1I5J6J4_9BACT</name>
<comment type="similarity">
    <text evidence="1">Belongs to the thioesterase PaaI family.</text>
</comment>
<dbReference type="RefSeq" id="WP_091655358.1">
    <property type="nucleotide sequence ID" value="NZ_FOVW01000011.1"/>
</dbReference>
<evidence type="ECO:0000313" key="4">
    <source>
        <dbReference type="EMBL" id="SFO68435.1"/>
    </source>
</evidence>
<dbReference type="Gene3D" id="3.10.129.10">
    <property type="entry name" value="Hotdog Thioesterase"/>
    <property type="match status" value="1"/>
</dbReference>
<dbReference type="GO" id="GO:0005829">
    <property type="term" value="C:cytosol"/>
    <property type="evidence" value="ECO:0007669"/>
    <property type="project" value="TreeGrafter"/>
</dbReference>
<dbReference type="InterPro" id="IPR029069">
    <property type="entry name" value="HotDog_dom_sf"/>
</dbReference>
<dbReference type="NCBIfam" id="TIGR00369">
    <property type="entry name" value="unchar_dom_1"/>
    <property type="match status" value="1"/>
</dbReference>
<dbReference type="Pfam" id="PF03061">
    <property type="entry name" value="4HBT"/>
    <property type="match status" value="1"/>
</dbReference>
<dbReference type="STRING" id="226506.SAMN04488519_111107"/>
<reference evidence="5" key="1">
    <citation type="submission" date="2016-10" db="EMBL/GenBank/DDBJ databases">
        <authorList>
            <person name="Varghese N."/>
            <person name="Submissions S."/>
        </authorList>
    </citation>
    <scope>NUCLEOTIDE SEQUENCE [LARGE SCALE GENOMIC DNA]</scope>
    <source>
        <strain evidence="5">DSM 15282</strain>
    </source>
</reference>
<evidence type="ECO:0000256" key="1">
    <source>
        <dbReference type="ARBA" id="ARBA00008324"/>
    </source>
</evidence>
<evidence type="ECO:0000259" key="3">
    <source>
        <dbReference type="Pfam" id="PF03061"/>
    </source>
</evidence>
<accession>A0A1I5J6J4</accession>